<dbReference type="PANTHER" id="PTHR34210:SF1">
    <property type="entry name" value="OS03G0274700 PROTEIN"/>
    <property type="match status" value="1"/>
</dbReference>
<dbReference type="Proteomes" id="UP001396334">
    <property type="component" value="Unassembled WGS sequence"/>
</dbReference>
<dbReference type="InterPro" id="IPR015915">
    <property type="entry name" value="Kelch-typ_b-propeller"/>
</dbReference>
<reference evidence="2 3" key="1">
    <citation type="journal article" date="2024" name="G3 (Bethesda)">
        <title>Genome assembly of Hibiscus sabdariffa L. provides insights into metabolisms of medicinal natural products.</title>
        <authorList>
            <person name="Kim T."/>
        </authorList>
    </citation>
    <scope>NUCLEOTIDE SEQUENCE [LARGE SCALE GENOMIC DNA]</scope>
    <source>
        <strain evidence="2">TK-2024</strain>
        <tissue evidence="2">Old leaves</tissue>
    </source>
</reference>
<evidence type="ECO:0000256" key="1">
    <source>
        <dbReference type="SAM" id="MobiDB-lite"/>
    </source>
</evidence>
<gene>
    <name evidence="2" type="ORF">V6N11_033063</name>
</gene>
<keyword evidence="3" id="KW-1185">Reference proteome</keyword>
<proteinExistence type="predicted"/>
<comment type="caution">
    <text evidence="2">The sequence shown here is derived from an EMBL/GenBank/DDBJ whole genome shotgun (WGS) entry which is preliminary data.</text>
</comment>
<name>A0ABR1ZKQ9_9ROSI</name>
<feature type="compositionally biased region" description="Basic and acidic residues" evidence="1">
    <location>
        <begin position="57"/>
        <end position="66"/>
    </location>
</feature>
<dbReference type="InterPro" id="IPR006652">
    <property type="entry name" value="Kelch_1"/>
</dbReference>
<dbReference type="SUPFAM" id="SSF117281">
    <property type="entry name" value="Kelch motif"/>
    <property type="match status" value="1"/>
</dbReference>
<organism evidence="2 3">
    <name type="scientific">Hibiscus sabdariffa</name>
    <name type="common">roselle</name>
    <dbReference type="NCBI Taxonomy" id="183260"/>
    <lineage>
        <taxon>Eukaryota</taxon>
        <taxon>Viridiplantae</taxon>
        <taxon>Streptophyta</taxon>
        <taxon>Embryophyta</taxon>
        <taxon>Tracheophyta</taxon>
        <taxon>Spermatophyta</taxon>
        <taxon>Magnoliopsida</taxon>
        <taxon>eudicotyledons</taxon>
        <taxon>Gunneridae</taxon>
        <taxon>Pentapetalae</taxon>
        <taxon>rosids</taxon>
        <taxon>malvids</taxon>
        <taxon>Malvales</taxon>
        <taxon>Malvaceae</taxon>
        <taxon>Malvoideae</taxon>
        <taxon>Hibiscus</taxon>
    </lineage>
</organism>
<dbReference type="Gene3D" id="2.120.10.80">
    <property type="entry name" value="Kelch-type beta propeller"/>
    <property type="match status" value="1"/>
</dbReference>
<dbReference type="EMBL" id="JBBPBN010000971">
    <property type="protein sequence ID" value="KAK8480907.1"/>
    <property type="molecule type" value="Genomic_DNA"/>
</dbReference>
<accession>A0ABR1ZKQ9</accession>
<dbReference type="PANTHER" id="PTHR34210">
    <property type="entry name" value="OS01G0252900 PROTEIN"/>
    <property type="match status" value="1"/>
</dbReference>
<evidence type="ECO:0000313" key="3">
    <source>
        <dbReference type="Proteomes" id="UP001396334"/>
    </source>
</evidence>
<sequence>MRRQGQYVDSGGNAYASAQMQHMPAQRMELKSGQFQGQLEAFTPERDQPYQTPKSDSQWRWERDGSKGSNPMTPKMFNEVVYRAVERIDIENPTSSVNYENKDILAVRPILDVGYDICTSSICQGTDGSRTYFQGQRPDPNLSLEKQNAEHRSRPHDENMEVGYEQNLLPPTLEGLEKKFHEDIMKLAKEQNDAEDAENTRHREKINAINTQYQEQLTALRTRHSSRRDEFLRKESLVRQQQYQQAMMDYYPHSSMAPADTMPACNNPHGYGSVAGSAAVGDGHRGYNSDNFESYRERSRFLGGARDQGFEPRGSYQGGRAYDTGSRNLLGVRGPDGVLEALPFRAWIYRSDWREKRIAFEDNPTGEDQLFRVEWHTLNLKSPEISETLSTMPSDARNWGTAVSCRNRIYVLGGDCDGDSSCPDKRFNQIHAHNSVFYFDCDGEWKKAPPMLFPRGSPAAVAIGSKIYVFGAVSVTGHFAEVFDTEGLR</sequence>
<feature type="region of interest" description="Disordered" evidence="1">
    <location>
        <begin position="127"/>
        <end position="156"/>
    </location>
</feature>
<protein>
    <submittedName>
        <fullName evidence="2">Uncharacterized protein</fullName>
    </submittedName>
</protein>
<evidence type="ECO:0000313" key="2">
    <source>
        <dbReference type="EMBL" id="KAK8480907.1"/>
    </source>
</evidence>
<feature type="compositionally biased region" description="Basic and acidic residues" evidence="1">
    <location>
        <begin position="147"/>
        <end position="156"/>
    </location>
</feature>
<feature type="region of interest" description="Disordered" evidence="1">
    <location>
        <begin position="41"/>
        <end position="74"/>
    </location>
</feature>
<dbReference type="Pfam" id="PF01344">
    <property type="entry name" value="Kelch_1"/>
    <property type="match status" value="1"/>
</dbReference>